<name>A0A1Y6BCM9_9PROT</name>
<dbReference type="Pfam" id="PF00440">
    <property type="entry name" value="TetR_N"/>
    <property type="match status" value="1"/>
</dbReference>
<evidence type="ECO:0000259" key="5">
    <source>
        <dbReference type="PROSITE" id="PS50977"/>
    </source>
</evidence>
<feature type="domain" description="HTH tetR-type" evidence="5">
    <location>
        <begin position="16"/>
        <end position="76"/>
    </location>
</feature>
<evidence type="ECO:0000256" key="3">
    <source>
        <dbReference type="ARBA" id="ARBA00023163"/>
    </source>
</evidence>
<proteinExistence type="predicted"/>
<evidence type="ECO:0000313" key="7">
    <source>
        <dbReference type="Proteomes" id="UP000192917"/>
    </source>
</evidence>
<accession>A0A1Y6BCM9</accession>
<dbReference type="PANTHER" id="PTHR30055">
    <property type="entry name" value="HTH-TYPE TRANSCRIPTIONAL REGULATOR RUTR"/>
    <property type="match status" value="1"/>
</dbReference>
<dbReference type="Gene3D" id="1.10.357.10">
    <property type="entry name" value="Tetracycline Repressor, domain 2"/>
    <property type="match status" value="1"/>
</dbReference>
<dbReference type="SUPFAM" id="SSF48498">
    <property type="entry name" value="Tetracyclin repressor-like, C-terminal domain"/>
    <property type="match status" value="1"/>
</dbReference>
<dbReference type="InterPro" id="IPR036271">
    <property type="entry name" value="Tet_transcr_reg_TetR-rel_C_sf"/>
</dbReference>
<keyword evidence="2 4" id="KW-0238">DNA-binding</keyword>
<evidence type="ECO:0000313" key="6">
    <source>
        <dbReference type="EMBL" id="SMF04554.1"/>
    </source>
</evidence>
<dbReference type="GO" id="GO:0000976">
    <property type="term" value="F:transcription cis-regulatory region binding"/>
    <property type="evidence" value="ECO:0007669"/>
    <property type="project" value="TreeGrafter"/>
</dbReference>
<evidence type="ECO:0000256" key="4">
    <source>
        <dbReference type="PROSITE-ProRule" id="PRU00335"/>
    </source>
</evidence>
<gene>
    <name evidence="6" type="ORF">SAMN05428998_103208</name>
</gene>
<keyword evidence="7" id="KW-1185">Reference proteome</keyword>
<dbReference type="InterPro" id="IPR001647">
    <property type="entry name" value="HTH_TetR"/>
</dbReference>
<evidence type="ECO:0000256" key="1">
    <source>
        <dbReference type="ARBA" id="ARBA00023015"/>
    </source>
</evidence>
<dbReference type="InterPro" id="IPR009057">
    <property type="entry name" value="Homeodomain-like_sf"/>
</dbReference>
<dbReference type="SUPFAM" id="SSF46689">
    <property type="entry name" value="Homeodomain-like"/>
    <property type="match status" value="1"/>
</dbReference>
<dbReference type="Proteomes" id="UP000192917">
    <property type="component" value="Unassembled WGS sequence"/>
</dbReference>
<keyword evidence="3" id="KW-0804">Transcription</keyword>
<feature type="DNA-binding region" description="H-T-H motif" evidence="4">
    <location>
        <begin position="39"/>
        <end position="58"/>
    </location>
</feature>
<dbReference type="EMBL" id="FWZX01000003">
    <property type="protein sequence ID" value="SMF04554.1"/>
    <property type="molecule type" value="Genomic_DNA"/>
</dbReference>
<keyword evidence="1" id="KW-0805">Transcription regulation</keyword>
<dbReference type="Gene3D" id="1.10.10.60">
    <property type="entry name" value="Homeodomain-like"/>
    <property type="match status" value="1"/>
</dbReference>
<organism evidence="6 7">
    <name type="scientific">Tistlia consotensis USBA 355</name>
    <dbReference type="NCBI Taxonomy" id="560819"/>
    <lineage>
        <taxon>Bacteria</taxon>
        <taxon>Pseudomonadati</taxon>
        <taxon>Pseudomonadota</taxon>
        <taxon>Alphaproteobacteria</taxon>
        <taxon>Rhodospirillales</taxon>
        <taxon>Rhodovibrionaceae</taxon>
        <taxon>Tistlia</taxon>
    </lineage>
</organism>
<dbReference type="InterPro" id="IPR013570">
    <property type="entry name" value="Tscrpt_reg_YsiA_C"/>
</dbReference>
<evidence type="ECO:0000256" key="2">
    <source>
        <dbReference type="ARBA" id="ARBA00023125"/>
    </source>
</evidence>
<dbReference type="GO" id="GO:0003700">
    <property type="term" value="F:DNA-binding transcription factor activity"/>
    <property type="evidence" value="ECO:0007669"/>
    <property type="project" value="TreeGrafter"/>
</dbReference>
<dbReference type="STRING" id="560819.SAMN05428998_103208"/>
<dbReference type="InterPro" id="IPR050109">
    <property type="entry name" value="HTH-type_TetR-like_transc_reg"/>
</dbReference>
<dbReference type="AlphaFoldDB" id="A0A1Y6BCM9"/>
<dbReference type="PRINTS" id="PR00455">
    <property type="entry name" value="HTHTETR"/>
</dbReference>
<dbReference type="RefSeq" id="WP_085121647.1">
    <property type="nucleotide sequence ID" value="NZ_FWZX01000003.1"/>
</dbReference>
<sequence>MSEAAGKRSFSRRPRAERMEQIEAAARDVFSRNGFAAASISEIAAGAGVVEGTIYKYYENKRDLLLTVLQRWYESMIADYVDQLAGVAGLRNRLRFVIWRHLKSIKDNPDLCRLFYAEVRGSDDYYESTLYRLNREYTNVLMRILRDGMAAGELRPDLSIALVRDMIFGGIEHHVATFLARRGELDVERAAEQLTDMVMAGIVQPPPAPASLGLEAAVRRLERVAERLDPPARGEQQDTGPC</sequence>
<dbReference type="Pfam" id="PF08359">
    <property type="entry name" value="TetR_C_4"/>
    <property type="match status" value="1"/>
</dbReference>
<dbReference type="PANTHER" id="PTHR30055:SF234">
    <property type="entry name" value="HTH-TYPE TRANSCRIPTIONAL REGULATOR BETI"/>
    <property type="match status" value="1"/>
</dbReference>
<protein>
    <submittedName>
        <fullName evidence="6">Transcriptional regulator, TetR family</fullName>
    </submittedName>
</protein>
<reference evidence="6 7" key="1">
    <citation type="submission" date="2017-04" db="EMBL/GenBank/DDBJ databases">
        <authorList>
            <person name="Afonso C.L."/>
            <person name="Miller P.J."/>
            <person name="Scott M.A."/>
            <person name="Spackman E."/>
            <person name="Goraichik I."/>
            <person name="Dimitrov K.M."/>
            <person name="Suarez D.L."/>
            <person name="Swayne D.E."/>
        </authorList>
    </citation>
    <scope>NUCLEOTIDE SEQUENCE [LARGE SCALE GENOMIC DNA]</scope>
    <source>
        <strain evidence="6 7">USBA 355</strain>
    </source>
</reference>
<dbReference type="PROSITE" id="PS50977">
    <property type="entry name" value="HTH_TETR_2"/>
    <property type="match status" value="1"/>
</dbReference>